<feature type="compositionally biased region" description="Pro residues" evidence="1">
    <location>
        <begin position="128"/>
        <end position="139"/>
    </location>
</feature>
<keyword evidence="2" id="KW-0732">Signal</keyword>
<dbReference type="EMBL" id="GGFK01013753">
    <property type="protein sequence ID" value="MBW47074.1"/>
    <property type="molecule type" value="Transcribed_RNA"/>
</dbReference>
<name>A0A2M4B1Y8_9DIPT</name>
<feature type="signal peptide" evidence="2">
    <location>
        <begin position="1"/>
        <end position="17"/>
    </location>
</feature>
<organism evidence="3">
    <name type="scientific">Anopheles triannulatus</name>
    <dbReference type="NCBI Taxonomy" id="58253"/>
    <lineage>
        <taxon>Eukaryota</taxon>
        <taxon>Metazoa</taxon>
        <taxon>Ecdysozoa</taxon>
        <taxon>Arthropoda</taxon>
        <taxon>Hexapoda</taxon>
        <taxon>Insecta</taxon>
        <taxon>Pterygota</taxon>
        <taxon>Neoptera</taxon>
        <taxon>Endopterygota</taxon>
        <taxon>Diptera</taxon>
        <taxon>Nematocera</taxon>
        <taxon>Culicoidea</taxon>
        <taxon>Culicidae</taxon>
        <taxon>Anophelinae</taxon>
        <taxon>Anopheles</taxon>
    </lineage>
</organism>
<accession>A0A2M4B1Y8</accession>
<evidence type="ECO:0000256" key="1">
    <source>
        <dbReference type="SAM" id="MobiDB-lite"/>
    </source>
</evidence>
<evidence type="ECO:0000313" key="3">
    <source>
        <dbReference type="EMBL" id="MBW47074.1"/>
    </source>
</evidence>
<proteinExistence type="predicted"/>
<feature type="region of interest" description="Disordered" evidence="1">
    <location>
        <begin position="112"/>
        <end position="153"/>
    </location>
</feature>
<sequence length="153" mass="15823">MNSSMIVLISSLSALSGRYLRLILCVWNPSIVSSTSPVARSSLSDNSFGVIPVPGATSANRWLLLRVDPPPPPAWCPPLPALLPPEWLLPLPPPPPCPDDDTTIALTTLLPPPQALSTADGGLGFLPQPSPPPPPPAAPEPVACAGPPALPPH</sequence>
<protein>
    <submittedName>
        <fullName evidence="3">Putative secreted protein</fullName>
    </submittedName>
</protein>
<evidence type="ECO:0000256" key="2">
    <source>
        <dbReference type="SAM" id="SignalP"/>
    </source>
</evidence>
<feature type="chain" id="PRO_5014753242" evidence="2">
    <location>
        <begin position="18"/>
        <end position="153"/>
    </location>
</feature>
<reference evidence="3" key="1">
    <citation type="submission" date="2018-01" db="EMBL/GenBank/DDBJ databases">
        <title>An insight into the sialome of Amazonian anophelines.</title>
        <authorList>
            <person name="Ribeiro J.M."/>
            <person name="Scarpassa V."/>
            <person name="Calvo E."/>
        </authorList>
    </citation>
    <scope>NUCLEOTIDE SEQUENCE</scope>
    <source>
        <tissue evidence="3">Salivary glands</tissue>
    </source>
</reference>
<dbReference type="AlphaFoldDB" id="A0A2M4B1Y8"/>